<proteinExistence type="predicted"/>
<feature type="non-terminal residue" evidence="1">
    <location>
        <position position="112"/>
    </location>
</feature>
<protein>
    <submittedName>
        <fullName evidence="1">RAB3B, member RAS oncogene family</fullName>
    </submittedName>
</protein>
<dbReference type="AlphaFoldDB" id="A0A1A8I634"/>
<reference evidence="1" key="2">
    <citation type="submission" date="2016-06" db="EMBL/GenBank/DDBJ databases">
        <title>The genome of a short-lived fish provides insights into sex chromosome evolution and the genetic control of aging.</title>
        <authorList>
            <person name="Reichwald K."/>
            <person name="Felder M."/>
            <person name="Petzold A."/>
            <person name="Koch P."/>
            <person name="Groth M."/>
            <person name="Platzer M."/>
        </authorList>
    </citation>
    <scope>NUCLEOTIDE SEQUENCE</scope>
    <source>
        <tissue evidence="1">Brain</tissue>
    </source>
</reference>
<reference evidence="1" key="1">
    <citation type="submission" date="2016-05" db="EMBL/GenBank/DDBJ databases">
        <authorList>
            <person name="Lavstsen T."/>
            <person name="Jespersen J.S."/>
        </authorList>
    </citation>
    <scope>NUCLEOTIDE SEQUENCE</scope>
    <source>
        <tissue evidence="1">Brain</tissue>
    </source>
</reference>
<gene>
    <name evidence="1" type="primary">RAB3B</name>
</gene>
<organism evidence="1">
    <name type="scientific">Nothobranchius kuhntae</name>
    <name type="common">Beira killifish</name>
    <dbReference type="NCBI Taxonomy" id="321403"/>
    <lineage>
        <taxon>Eukaryota</taxon>
        <taxon>Metazoa</taxon>
        <taxon>Chordata</taxon>
        <taxon>Craniata</taxon>
        <taxon>Vertebrata</taxon>
        <taxon>Euteleostomi</taxon>
        <taxon>Actinopterygii</taxon>
        <taxon>Neopterygii</taxon>
        <taxon>Teleostei</taxon>
        <taxon>Neoteleostei</taxon>
        <taxon>Acanthomorphata</taxon>
        <taxon>Ovalentaria</taxon>
        <taxon>Atherinomorphae</taxon>
        <taxon>Cyprinodontiformes</taxon>
        <taxon>Nothobranchiidae</taxon>
        <taxon>Nothobranchius</taxon>
    </lineage>
</organism>
<accession>A0A1A8I634</accession>
<evidence type="ECO:0000313" key="1">
    <source>
        <dbReference type="EMBL" id="SBQ92972.1"/>
    </source>
</evidence>
<name>A0A1A8I634_NOTKU</name>
<sequence>CHKRVNHRLKVMDREQLLDLGDPPELIQASSGCGTDLLFQMQMAVKPASRPGGRRCSYHRLALTELFHEQDVGQFIWVKKSGQLNIFTIAQIVERLILSSSNQLLDGEGRPT</sequence>
<dbReference type="EMBL" id="HAED01006844">
    <property type="protein sequence ID" value="SBQ92972.1"/>
    <property type="molecule type" value="Transcribed_RNA"/>
</dbReference>
<feature type="non-terminal residue" evidence="1">
    <location>
        <position position="1"/>
    </location>
</feature>